<evidence type="ECO:0000256" key="2">
    <source>
        <dbReference type="ARBA" id="ARBA00022737"/>
    </source>
</evidence>
<proteinExistence type="predicted"/>
<dbReference type="PANTHER" id="PTHR45942">
    <property type="entry name" value="PROTEIN PHOSPATASE 3 REGULATORY SUBUNIT B ALPHA ISOFORM TYPE 1"/>
    <property type="match status" value="1"/>
</dbReference>
<evidence type="ECO:0000256" key="1">
    <source>
        <dbReference type="ARBA" id="ARBA00022723"/>
    </source>
</evidence>
<keyword evidence="8" id="KW-1185">Reference proteome</keyword>
<name>A0A9W7BDH2_9STRA</name>
<dbReference type="PROSITE" id="PS00018">
    <property type="entry name" value="EF_HAND_1"/>
    <property type="match status" value="1"/>
</dbReference>
<keyword evidence="3" id="KW-0106">Calcium</keyword>
<feature type="domain" description="EF-hand" evidence="6">
    <location>
        <begin position="94"/>
        <end position="129"/>
    </location>
</feature>
<dbReference type="EMBL" id="BRXY01000290">
    <property type="protein sequence ID" value="GMH84145.1"/>
    <property type="molecule type" value="Genomic_DNA"/>
</dbReference>
<evidence type="ECO:0000256" key="4">
    <source>
        <dbReference type="SAM" id="Coils"/>
    </source>
</evidence>
<evidence type="ECO:0000259" key="6">
    <source>
        <dbReference type="PROSITE" id="PS50222"/>
    </source>
</evidence>
<accession>A0A9W7BDH2</accession>
<dbReference type="Gene3D" id="1.10.238.10">
    <property type="entry name" value="EF-hand"/>
    <property type="match status" value="1"/>
</dbReference>
<dbReference type="Proteomes" id="UP001165085">
    <property type="component" value="Unassembled WGS sequence"/>
</dbReference>
<keyword evidence="4" id="KW-0175">Coiled coil</keyword>
<dbReference type="AlphaFoldDB" id="A0A9W7BDH2"/>
<evidence type="ECO:0000313" key="7">
    <source>
        <dbReference type="EMBL" id="GMH84145.1"/>
    </source>
</evidence>
<comment type="caution">
    <text evidence="7">The sequence shown here is derived from an EMBL/GenBank/DDBJ whole genome shotgun (WGS) entry which is preliminary data.</text>
</comment>
<dbReference type="OrthoDB" id="191686at2759"/>
<protein>
    <recommendedName>
        <fullName evidence="6">EF-hand domain-containing protein</fullName>
    </recommendedName>
</protein>
<dbReference type="InterPro" id="IPR018247">
    <property type="entry name" value="EF_Hand_1_Ca_BS"/>
</dbReference>
<feature type="region of interest" description="Disordered" evidence="5">
    <location>
        <begin position="312"/>
        <end position="351"/>
    </location>
</feature>
<dbReference type="GO" id="GO:0005509">
    <property type="term" value="F:calcium ion binding"/>
    <property type="evidence" value="ECO:0007669"/>
    <property type="project" value="InterPro"/>
</dbReference>
<reference evidence="8" key="1">
    <citation type="journal article" date="2023" name="Commun. Biol.">
        <title>Genome analysis of Parmales, the sister group of diatoms, reveals the evolutionary specialization of diatoms from phago-mixotrophs to photoautotrophs.</title>
        <authorList>
            <person name="Ban H."/>
            <person name="Sato S."/>
            <person name="Yoshikawa S."/>
            <person name="Yamada K."/>
            <person name="Nakamura Y."/>
            <person name="Ichinomiya M."/>
            <person name="Sato N."/>
            <person name="Blanc-Mathieu R."/>
            <person name="Endo H."/>
            <person name="Kuwata A."/>
            <person name="Ogata H."/>
        </authorList>
    </citation>
    <scope>NUCLEOTIDE SEQUENCE [LARGE SCALE GENOMIC DNA]</scope>
    <source>
        <strain evidence="8">NIES 3701</strain>
    </source>
</reference>
<dbReference type="InterPro" id="IPR002048">
    <property type="entry name" value="EF_hand_dom"/>
</dbReference>
<dbReference type="InterPro" id="IPR011992">
    <property type="entry name" value="EF-hand-dom_pair"/>
</dbReference>
<dbReference type="PROSITE" id="PS50222">
    <property type="entry name" value="EF_HAND_2"/>
    <property type="match status" value="1"/>
</dbReference>
<organism evidence="7 8">
    <name type="scientific">Triparma strigata</name>
    <dbReference type="NCBI Taxonomy" id="1606541"/>
    <lineage>
        <taxon>Eukaryota</taxon>
        <taxon>Sar</taxon>
        <taxon>Stramenopiles</taxon>
        <taxon>Ochrophyta</taxon>
        <taxon>Bolidophyceae</taxon>
        <taxon>Parmales</taxon>
        <taxon>Triparmaceae</taxon>
        <taxon>Triparma</taxon>
    </lineage>
</organism>
<feature type="coiled-coil region" evidence="4">
    <location>
        <begin position="193"/>
        <end position="223"/>
    </location>
</feature>
<dbReference type="SUPFAM" id="SSF47473">
    <property type="entry name" value="EF-hand"/>
    <property type="match status" value="1"/>
</dbReference>
<sequence>MGGAESVPAPDLRVKRAMAIAKMDMKDVGKFWKKFRKLDKEMRGNIDVEDFYEAIEEQRSIYGDGIFELLDITHAGSISFGEFLQSIIVMCLFEHEEVMKFCFYVFDKDKNGYVEKEELDTMLNVFHHVGNGEKLKGNPKKAHSTLKFAEGAKVEFDEVKAIAERFPSLWYPAFRIQNNTMIAYMGEKWWSKKKQHLQDVKDLKAKRKREKELEEDAKFERLRQRKIRKKMGMIKYYMCPWNRKAYDKMFPRRLKEQDHGLSAEELAELRRKAREEAKRLEEMMIKNPETAEWRNYLKSKERRYKVKVAKEKMEEEGAVAKSRPKTMASDRMARLERRREKHIQVKIQKKL</sequence>
<evidence type="ECO:0000256" key="3">
    <source>
        <dbReference type="ARBA" id="ARBA00022837"/>
    </source>
</evidence>
<keyword evidence="2" id="KW-0677">Repeat</keyword>
<evidence type="ECO:0000313" key="8">
    <source>
        <dbReference type="Proteomes" id="UP001165085"/>
    </source>
</evidence>
<evidence type="ECO:0000256" key="5">
    <source>
        <dbReference type="SAM" id="MobiDB-lite"/>
    </source>
</evidence>
<gene>
    <name evidence="7" type="ORF">TrST_g12289</name>
</gene>
<keyword evidence="1" id="KW-0479">Metal-binding</keyword>